<organism evidence="3 4">
    <name type="scientific">Pyrocoelia pectoralis</name>
    <dbReference type="NCBI Taxonomy" id="417401"/>
    <lineage>
        <taxon>Eukaryota</taxon>
        <taxon>Metazoa</taxon>
        <taxon>Ecdysozoa</taxon>
        <taxon>Arthropoda</taxon>
        <taxon>Hexapoda</taxon>
        <taxon>Insecta</taxon>
        <taxon>Pterygota</taxon>
        <taxon>Neoptera</taxon>
        <taxon>Endopterygota</taxon>
        <taxon>Coleoptera</taxon>
        <taxon>Polyphaga</taxon>
        <taxon>Elateriformia</taxon>
        <taxon>Elateroidea</taxon>
        <taxon>Lampyridae</taxon>
        <taxon>Lampyrinae</taxon>
        <taxon>Pyrocoelia</taxon>
    </lineage>
</organism>
<dbReference type="Pfam" id="PF01302">
    <property type="entry name" value="CAP_GLY"/>
    <property type="match status" value="1"/>
</dbReference>
<feature type="compositionally biased region" description="Polar residues" evidence="1">
    <location>
        <begin position="301"/>
        <end position="311"/>
    </location>
</feature>
<feature type="compositionally biased region" description="Acidic residues" evidence="1">
    <location>
        <begin position="281"/>
        <end position="292"/>
    </location>
</feature>
<sequence length="738" mass="83206">MDIGEIAVESGPCLDTVRALHQTVVALRTALERSRNEILELKQRSWPKQTLEINALKDLSIENHVIKTETKPYDGKHVRICSPSLTSETCTDAQQVYQTCTSRNFQNELTSSINPFDRSNHFVDISISIEKVSPRRISSSLDNIAIPKNVLKGLSVSKTFSYSNISSKMNEKLPPHTLSTHTMSNPLNVSSSPNISYTHQRNSQNVSSTNGMPLENSQSEPTLPHELEQNEEVDDIELIFTTDETRESDFKEELVPIDLEGPNRNLQCTQSDFEQSLSDRELEDDVFSETEGLDSTKKETSQMCNSKSDNSINHEEKSLKSYYSYQDSSFENKSLEKDESFDKFDDRIRIIETDISKCGITDVDYTAGRRNTCPNPLPYRPVIHRESAVKGLNTRQGRPIMSYSTNARRESGVQTDISAVSSSSWRSESSLAHKAKIGENFTTLPSKFPLPGSRLHLSEKTNVEARRILLSDIGFTSMVPELSRSADHLCPTNLKTPLPTTYGQFLRTPDLYSPSFMSQKFTWTATTASPSELSQLHSQFGSICPLSSPPAPSRRFSAPVSPSRRIIKPTISKVRFANGSLPELRTDWNTTIDSGDSTDSLVEEAEHYLRRSIDCISDSIYGNRREEFRLRKSRRASAPEPAGDNVPPQNWQPFLPRNPRDLHLDHWVKVIVPEGRVRGGRVRYVGTLINQTEQFVGVQLSTPDGHSDGTYKSRRYFNCEPCHGIFVPFKKVVMGWRP</sequence>
<dbReference type="InterPro" id="IPR000938">
    <property type="entry name" value="CAP-Gly_domain"/>
</dbReference>
<feature type="region of interest" description="Disordered" evidence="1">
    <location>
        <begin position="632"/>
        <end position="651"/>
    </location>
</feature>
<comment type="caution">
    <text evidence="3">The sequence shown here is derived from an EMBL/GenBank/DDBJ whole genome shotgun (WGS) entry which is preliminary data.</text>
</comment>
<protein>
    <recommendedName>
        <fullName evidence="2">CAP-Gly domain-containing protein</fullName>
    </recommendedName>
</protein>
<accession>A0AAN7V9B0</accession>
<dbReference type="InterPro" id="IPR036859">
    <property type="entry name" value="CAP-Gly_dom_sf"/>
</dbReference>
<evidence type="ECO:0000256" key="1">
    <source>
        <dbReference type="SAM" id="MobiDB-lite"/>
    </source>
</evidence>
<dbReference type="Gene3D" id="2.30.30.190">
    <property type="entry name" value="CAP Gly-rich-like domain"/>
    <property type="match status" value="1"/>
</dbReference>
<dbReference type="PROSITE" id="PS50245">
    <property type="entry name" value="CAP_GLY_2"/>
    <property type="match status" value="1"/>
</dbReference>
<reference evidence="3 4" key="1">
    <citation type="journal article" date="2024" name="Insects">
        <title>An Improved Chromosome-Level Genome Assembly of the Firefly Pyrocoelia pectoralis.</title>
        <authorList>
            <person name="Fu X."/>
            <person name="Meyer-Rochow V.B."/>
            <person name="Ballantyne L."/>
            <person name="Zhu X."/>
        </authorList>
    </citation>
    <scope>NUCLEOTIDE SEQUENCE [LARGE SCALE GENOMIC DNA]</scope>
    <source>
        <strain evidence="3">XCY_ONT2</strain>
    </source>
</reference>
<evidence type="ECO:0000259" key="2">
    <source>
        <dbReference type="PROSITE" id="PS50245"/>
    </source>
</evidence>
<dbReference type="EMBL" id="JAVRBK010000007">
    <property type="protein sequence ID" value="KAK5641964.1"/>
    <property type="molecule type" value="Genomic_DNA"/>
</dbReference>
<dbReference type="AlphaFoldDB" id="A0AAN7V9B0"/>
<evidence type="ECO:0000313" key="4">
    <source>
        <dbReference type="Proteomes" id="UP001329430"/>
    </source>
</evidence>
<name>A0AAN7V9B0_9COLE</name>
<dbReference type="SMART" id="SM01052">
    <property type="entry name" value="CAP_GLY"/>
    <property type="match status" value="1"/>
</dbReference>
<dbReference type="SUPFAM" id="SSF74924">
    <property type="entry name" value="Cap-Gly domain"/>
    <property type="match status" value="1"/>
</dbReference>
<dbReference type="Proteomes" id="UP001329430">
    <property type="component" value="Chromosome 7"/>
</dbReference>
<keyword evidence="4" id="KW-1185">Reference proteome</keyword>
<feature type="domain" description="CAP-Gly" evidence="2">
    <location>
        <begin position="686"/>
        <end position="728"/>
    </location>
</feature>
<feature type="region of interest" description="Disordered" evidence="1">
    <location>
        <begin position="173"/>
        <end position="229"/>
    </location>
</feature>
<proteinExistence type="predicted"/>
<gene>
    <name evidence="3" type="ORF">RI129_010511</name>
</gene>
<feature type="region of interest" description="Disordered" evidence="1">
    <location>
        <begin position="273"/>
        <end position="312"/>
    </location>
</feature>
<evidence type="ECO:0000313" key="3">
    <source>
        <dbReference type="EMBL" id="KAK5641964.1"/>
    </source>
</evidence>
<feature type="compositionally biased region" description="Polar residues" evidence="1">
    <location>
        <begin position="177"/>
        <end position="221"/>
    </location>
</feature>